<gene>
    <name evidence="1" type="ORF">CEUR00632_LOCUS20471</name>
</gene>
<proteinExistence type="predicted"/>
<accession>A0A7R9VZD4</accession>
<dbReference type="AlphaFoldDB" id="A0A7R9VZD4"/>
<reference evidence="1" key="1">
    <citation type="submission" date="2021-01" db="EMBL/GenBank/DDBJ databases">
        <authorList>
            <person name="Corre E."/>
            <person name="Pelletier E."/>
            <person name="Niang G."/>
            <person name="Scheremetjew M."/>
            <person name="Finn R."/>
            <person name="Kale V."/>
            <person name="Holt S."/>
            <person name="Cochrane G."/>
            <person name="Meng A."/>
            <person name="Brown T."/>
            <person name="Cohen L."/>
        </authorList>
    </citation>
    <scope>NUCLEOTIDE SEQUENCE</scope>
    <source>
        <strain evidence="1">CCMP219</strain>
    </source>
</reference>
<name>A0A7R9VZD4_9CHLO</name>
<dbReference type="EMBL" id="HBEC01043938">
    <property type="protein sequence ID" value="CAD8309991.1"/>
    <property type="molecule type" value="Transcribed_RNA"/>
</dbReference>
<organism evidence="1">
    <name type="scientific">Chlamydomonas euryale</name>
    <dbReference type="NCBI Taxonomy" id="1486919"/>
    <lineage>
        <taxon>Eukaryota</taxon>
        <taxon>Viridiplantae</taxon>
        <taxon>Chlorophyta</taxon>
        <taxon>core chlorophytes</taxon>
        <taxon>Chlorophyceae</taxon>
        <taxon>CS clade</taxon>
        <taxon>Chlamydomonadales</taxon>
        <taxon>Chlamydomonadaceae</taxon>
        <taxon>Chlamydomonas</taxon>
    </lineage>
</organism>
<sequence>MNDLPAIKASVEPGGHYVLTTCQHQYIIPAIVSITGHQHRYCMLCALLKFTAYVCSAIQLMNMFLLWVDCPYGQGHVFMLMLQLQAKCNSTWPHAHMLPHALPYALVAADTKGLPVNNRIIAKLRPTAM</sequence>
<evidence type="ECO:0000313" key="1">
    <source>
        <dbReference type="EMBL" id="CAD8309991.1"/>
    </source>
</evidence>
<protein>
    <submittedName>
        <fullName evidence="1">Uncharacterized protein</fullName>
    </submittedName>
</protein>